<dbReference type="InterPro" id="IPR050079">
    <property type="entry name" value="DEAD_box_RNA_helicase"/>
</dbReference>
<dbReference type="Proteomes" id="UP000030680">
    <property type="component" value="Unassembled WGS sequence"/>
</dbReference>
<dbReference type="InterPro" id="IPR044742">
    <property type="entry name" value="DEAD/DEAH_RhlB"/>
</dbReference>
<dbReference type="Pfam" id="PF00271">
    <property type="entry name" value="Helicase_C"/>
    <property type="match status" value="1"/>
</dbReference>
<dbReference type="GO" id="GO:0003723">
    <property type="term" value="F:RNA binding"/>
    <property type="evidence" value="ECO:0007669"/>
    <property type="project" value="UniProtKB-KW"/>
</dbReference>
<feature type="short sequence motif" description="Q motif" evidence="6">
    <location>
        <begin position="190"/>
        <end position="218"/>
    </location>
</feature>
<gene>
    <name evidence="12" type="ORF">Gasu_10830</name>
</gene>
<evidence type="ECO:0000256" key="2">
    <source>
        <dbReference type="ARBA" id="ARBA00022741"/>
    </source>
</evidence>
<dbReference type="OrthoDB" id="4255at2759"/>
<evidence type="ECO:0000313" key="12">
    <source>
        <dbReference type="EMBL" id="EME31704.1"/>
    </source>
</evidence>
<dbReference type="Pfam" id="PF08152">
    <property type="entry name" value="GUCT"/>
    <property type="match status" value="1"/>
</dbReference>
<keyword evidence="4 7" id="KW-0347">Helicase</keyword>
<dbReference type="GO" id="GO:0005829">
    <property type="term" value="C:cytosol"/>
    <property type="evidence" value="ECO:0007669"/>
    <property type="project" value="TreeGrafter"/>
</dbReference>
<evidence type="ECO:0000259" key="9">
    <source>
        <dbReference type="PROSITE" id="PS51192"/>
    </source>
</evidence>
<dbReference type="GO" id="GO:0016787">
    <property type="term" value="F:hydrolase activity"/>
    <property type="evidence" value="ECO:0007669"/>
    <property type="project" value="UniProtKB-KW"/>
</dbReference>
<keyword evidence="13" id="KW-1185">Reference proteome</keyword>
<dbReference type="PANTHER" id="PTHR47959:SF1">
    <property type="entry name" value="ATP-DEPENDENT RNA HELICASE DBPA"/>
    <property type="match status" value="1"/>
</dbReference>
<dbReference type="GO" id="GO:0003724">
    <property type="term" value="F:RNA helicase activity"/>
    <property type="evidence" value="ECO:0007669"/>
    <property type="project" value="UniProtKB-EC"/>
</dbReference>
<evidence type="ECO:0000256" key="1">
    <source>
        <dbReference type="ARBA" id="ARBA00006517"/>
    </source>
</evidence>
<evidence type="ECO:0000256" key="4">
    <source>
        <dbReference type="ARBA" id="ARBA00022806"/>
    </source>
</evidence>
<dbReference type="InterPro" id="IPR014014">
    <property type="entry name" value="RNA_helicase_DEAD_Q_motif"/>
</dbReference>
<dbReference type="SUPFAM" id="SSF52540">
    <property type="entry name" value="P-loop containing nucleoside triphosphate hydrolases"/>
    <property type="match status" value="1"/>
</dbReference>
<keyword evidence="2 7" id="KW-0547">Nucleotide-binding</keyword>
<feature type="compositionally biased region" description="Polar residues" evidence="8">
    <location>
        <begin position="142"/>
        <end position="172"/>
    </location>
</feature>
<dbReference type="InterPro" id="IPR001650">
    <property type="entry name" value="Helicase_C-like"/>
</dbReference>
<dbReference type="STRING" id="130081.M2Y783"/>
<dbReference type="Gramene" id="EME31704">
    <property type="protein sequence ID" value="EME31704"/>
    <property type="gene ID" value="Gasu_10830"/>
</dbReference>
<evidence type="ECO:0000256" key="8">
    <source>
        <dbReference type="SAM" id="MobiDB-lite"/>
    </source>
</evidence>
<dbReference type="PROSITE" id="PS00039">
    <property type="entry name" value="DEAD_ATP_HELICASE"/>
    <property type="match status" value="1"/>
</dbReference>
<evidence type="ECO:0000256" key="6">
    <source>
        <dbReference type="PROSITE-ProRule" id="PRU00552"/>
    </source>
</evidence>
<feature type="domain" description="DEAD-box RNA helicase Q" evidence="11">
    <location>
        <begin position="190"/>
        <end position="218"/>
    </location>
</feature>
<feature type="domain" description="Helicase ATP-binding" evidence="9">
    <location>
        <begin position="221"/>
        <end position="401"/>
    </location>
</feature>
<dbReference type="eggNOG" id="KOG0331">
    <property type="taxonomic scope" value="Eukaryota"/>
</dbReference>
<dbReference type="SMART" id="SM00487">
    <property type="entry name" value="DEXDc"/>
    <property type="match status" value="1"/>
</dbReference>
<dbReference type="GO" id="GO:0005524">
    <property type="term" value="F:ATP binding"/>
    <property type="evidence" value="ECO:0007669"/>
    <property type="project" value="UniProtKB-KW"/>
</dbReference>
<dbReference type="InterPro" id="IPR000629">
    <property type="entry name" value="RNA-helicase_DEAD-box_CS"/>
</dbReference>
<dbReference type="EC" id="3.6.4.13" evidence="12"/>
<keyword evidence="3 7" id="KW-0378">Hydrolase</keyword>
<dbReference type="PROSITE" id="PS51194">
    <property type="entry name" value="HELICASE_CTER"/>
    <property type="match status" value="1"/>
</dbReference>
<dbReference type="RefSeq" id="XP_005708224.1">
    <property type="nucleotide sequence ID" value="XM_005708167.1"/>
</dbReference>
<evidence type="ECO:0000256" key="3">
    <source>
        <dbReference type="ARBA" id="ARBA00022801"/>
    </source>
</evidence>
<dbReference type="SMART" id="SM00490">
    <property type="entry name" value="HELICc"/>
    <property type="match status" value="1"/>
</dbReference>
<name>M2Y783_GALSU</name>
<evidence type="ECO:0000256" key="7">
    <source>
        <dbReference type="RuleBase" id="RU000492"/>
    </source>
</evidence>
<protein>
    <submittedName>
        <fullName evidence="12">ATP-dependent RNA helicase</fullName>
        <ecNumber evidence="12">3.6.4.13</ecNumber>
    </submittedName>
</protein>
<evidence type="ECO:0000313" key="13">
    <source>
        <dbReference type="Proteomes" id="UP000030680"/>
    </source>
</evidence>
<organism evidence="12 13">
    <name type="scientific">Galdieria sulphuraria</name>
    <name type="common">Red alga</name>
    <dbReference type="NCBI Taxonomy" id="130081"/>
    <lineage>
        <taxon>Eukaryota</taxon>
        <taxon>Rhodophyta</taxon>
        <taxon>Bangiophyceae</taxon>
        <taxon>Galdieriales</taxon>
        <taxon>Galdieriaceae</taxon>
        <taxon>Galdieria</taxon>
    </lineage>
</organism>
<feature type="region of interest" description="Disordered" evidence="8">
    <location>
        <begin position="142"/>
        <end position="173"/>
    </location>
</feature>
<dbReference type="PANTHER" id="PTHR47959">
    <property type="entry name" value="ATP-DEPENDENT RNA HELICASE RHLE-RELATED"/>
    <property type="match status" value="1"/>
</dbReference>
<sequence>MDFHNLSREETMVGGGDAFIGVGRFANCCTFCSRYYYSRDRKSISFEKQFEILLSAKSSSFNGHKDFIKGLEATDNPCKIFHPHFSRDCPNIHLRKQLFTESKRLSGAEDEFLRSSVTDGVFRESHPSSSRSVKETRASTSFFDPTVTRSRGSSRKISANSTSAKLHSNNTRVSKKPASLQVVEANETPVPFTSFQLSKKILEILEERGLRDATPIQSATFELIYSGRDIIGRSRTGTGKTLAFVLPIMQKLVEQLETHNIDRVSEIQCLVLAPTRELAKQVEQEFSAFAKCFRFRTSCFFGGSSYEVQQRAIKRGIDILVATPGRLIDLLERGSVDLLKVKFFVLDEADEMLSMGFAEDIDKISTYLPPTRERQTLLFSATIPPWVQELAKSNKNNPIIVDAIGNKDTKTSTTVEHIALRVPPTELSRKLILESVISVYSAEMTNFRCIVFARTKAEVDSLVSSGRIHNGAAQALHGDITQKQREITLSKFREGSFQVLIATDVAARGLDINGVDLVIQYRVPEDIDMYIHRAGRTGRAGRQGTCIILYTDEERNKLTLMENVCKIRFRLESPPSIQQVIETKANGFLRASQAVEGKWVEPLIPVVKEYIESLHIEGEEREKQFPFVLASLLAVAMGQLNMPQVSILSGEENMCPILVKSKTVLTVSYIVRIVSRLLEDKGFESRVGLVSICADTKMAVFDLKNDIAERFVREANRSMESSKSLSHLLFELCSVIPPLLEPNTAKSLERKREYHRRS</sequence>
<dbReference type="InterPro" id="IPR012562">
    <property type="entry name" value="GUCT"/>
</dbReference>
<dbReference type="CDD" id="cd18787">
    <property type="entry name" value="SF2_C_DEAD"/>
    <property type="match status" value="1"/>
</dbReference>
<dbReference type="InterPro" id="IPR011545">
    <property type="entry name" value="DEAD/DEAH_box_helicase_dom"/>
</dbReference>
<proteinExistence type="inferred from homology"/>
<dbReference type="KEGG" id="gsl:Gasu_10830"/>
<dbReference type="GeneID" id="17090331"/>
<accession>M2Y783</accession>
<dbReference type="PROSITE" id="PS51195">
    <property type="entry name" value="Q_MOTIF"/>
    <property type="match status" value="1"/>
</dbReference>
<evidence type="ECO:0000256" key="5">
    <source>
        <dbReference type="ARBA" id="ARBA00022840"/>
    </source>
</evidence>
<comment type="similarity">
    <text evidence="1">Belongs to the DEAD box helicase family. DDX21/DDX50 subfamily.</text>
</comment>
<dbReference type="CDD" id="cd00268">
    <property type="entry name" value="DEADc"/>
    <property type="match status" value="1"/>
</dbReference>
<dbReference type="AlphaFoldDB" id="M2Y783"/>
<dbReference type="PROSITE" id="PS51192">
    <property type="entry name" value="HELICASE_ATP_BIND_1"/>
    <property type="match status" value="1"/>
</dbReference>
<dbReference type="Pfam" id="PF00270">
    <property type="entry name" value="DEAD"/>
    <property type="match status" value="1"/>
</dbReference>
<feature type="domain" description="Helicase C-terminal" evidence="10">
    <location>
        <begin position="432"/>
        <end position="581"/>
    </location>
</feature>
<dbReference type="InterPro" id="IPR014001">
    <property type="entry name" value="Helicase_ATP-bd"/>
</dbReference>
<evidence type="ECO:0000259" key="11">
    <source>
        <dbReference type="PROSITE" id="PS51195"/>
    </source>
</evidence>
<dbReference type="Gene3D" id="3.40.50.300">
    <property type="entry name" value="P-loop containing nucleotide triphosphate hydrolases"/>
    <property type="match status" value="2"/>
</dbReference>
<keyword evidence="5 7" id="KW-0067">ATP-binding</keyword>
<evidence type="ECO:0000259" key="10">
    <source>
        <dbReference type="PROSITE" id="PS51194"/>
    </source>
</evidence>
<reference evidence="13" key="1">
    <citation type="journal article" date="2013" name="Science">
        <title>Gene transfer from bacteria and archaea facilitated evolution of an extremophilic eukaryote.</title>
        <authorList>
            <person name="Schonknecht G."/>
            <person name="Chen W.H."/>
            <person name="Ternes C.M."/>
            <person name="Barbier G.G."/>
            <person name="Shrestha R.P."/>
            <person name="Stanke M."/>
            <person name="Brautigam A."/>
            <person name="Baker B.J."/>
            <person name="Banfield J.F."/>
            <person name="Garavito R.M."/>
            <person name="Carr K."/>
            <person name="Wilkerson C."/>
            <person name="Rensing S.A."/>
            <person name="Gagneul D."/>
            <person name="Dickenson N.E."/>
            <person name="Oesterhelt C."/>
            <person name="Lercher M.J."/>
            <person name="Weber A.P."/>
        </authorList>
    </citation>
    <scope>NUCLEOTIDE SEQUENCE [LARGE SCALE GENOMIC DNA]</scope>
    <source>
        <strain evidence="13">074W</strain>
    </source>
</reference>
<dbReference type="EMBL" id="KB454490">
    <property type="protein sequence ID" value="EME31704.1"/>
    <property type="molecule type" value="Genomic_DNA"/>
</dbReference>
<dbReference type="InterPro" id="IPR027417">
    <property type="entry name" value="P-loop_NTPase"/>
</dbReference>